<dbReference type="SUPFAM" id="SSF55347">
    <property type="entry name" value="Glyceraldehyde-3-phosphate dehydrogenase-like, C-terminal domain"/>
    <property type="match status" value="1"/>
</dbReference>
<dbReference type="Pfam" id="PF22725">
    <property type="entry name" value="GFO_IDH_MocA_C3"/>
    <property type="match status" value="1"/>
</dbReference>
<dbReference type="PANTHER" id="PTHR43818">
    <property type="entry name" value="BCDNA.GH03377"/>
    <property type="match status" value="1"/>
</dbReference>
<dbReference type="RefSeq" id="WP_244681083.1">
    <property type="nucleotide sequence ID" value="NZ_JALIRM010000003.1"/>
</dbReference>
<dbReference type="InterPro" id="IPR000683">
    <property type="entry name" value="Gfo/Idh/MocA-like_OxRdtase_N"/>
</dbReference>
<feature type="domain" description="GFO/IDH/MocA-like oxidoreductase" evidence="3">
    <location>
        <begin position="138"/>
        <end position="265"/>
    </location>
</feature>
<organism evidence="4 5">
    <name type="scientific">Lederbergia wuyishanensis</name>
    <dbReference type="NCBI Taxonomy" id="1347903"/>
    <lineage>
        <taxon>Bacteria</taxon>
        <taxon>Bacillati</taxon>
        <taxon>Bacillota</taxon>
        <taxon>Bacilli</taxon>
        <taxon>Bacillales</taxon>
        <taxon>Bacillaceae</taxon>
        <taxon>Lederbergia</taxon>
    </lineage>
</organism>
<reference evidence="4 5" key="1">
    <citation type="submission" date="2023-07" db="EMBL/GenBank/DDBJ databases">
        <title>Genomic Encyclopedia of Type Strains, Phase IV (KMG-IV): sequencing the most valuable type-strain genomes for metagenomic binning, comparative biology and taxonomic classification.</title>
        <authorList>
            <person name="Goeker M."/>
        </authorList>
    </citation>
    <scope>NUCLEOTIDE SEQUENCE [LARGE SCALE GENOMIC DNA]</scope>
    <source>
        <strain evidence="4 5">DSM 27848</strain>
    </source>
</reference>
<protein>
    <submittedName>
        <fullName evidence="4">Dehydrogenase</fullName>
    </submittedName>
</protein>
<evidence type="ECO:0000313" key="5">
    <source>
        <dbReference type="Proteomes" id="UP001232343"/>
    </source>
</evidence>
<dbReference type="EMBL" id="JAUSUO010000013">
    <property type="protein sequence ID" value="MDQ0345080.1"/>
    <property type="molecule type" value="Genomic_DNA"/>
</dbReference>
<dbReference type="InterPro" id="IPR036291">
    <property type="entry name" value="NAD(P)-bd_dom_sf"/>
</dbReference>
<dbReference type="InterPro" id="IPR055170">
    <property type="entry name" value="GFO_IDH_MocA-like_dom"/>
</dbReference>
<keyword evidence="5" id="KW-1185">Reference proteome</keyword>
<dbReference type="Proteomes" id="UP001232343">
    <property type="component" value="Unassembled WGS sequence"/>
</dbReference>
<accession>A0ABU0D9L9</accession>
<evidence type="ECO:0000259" key="3">
    <source>
        <dbReference type="Pfam" id="PF22725"/>
    </source>
</evidence>
<dbReference type="Gene3D" id="3.30.360.10">
    <property type="entry name" value="Dihydrodipicolinate Reductase, domain 2"/>
    <property type="match status" value="1"/>
</dbReference>
<evidence type="ECO:0000256" key="1">
    <source>
        <dbReference type="ARBA" id="ARBA00023002"/>
    </source>
</evidence>
<keyword evidence="1" id="KW-0560">Oxidoreductase</keyword>
<feature type="domain" description="Gfo/Idh/MocA-like oxidoreductase N-terminal" evidence="2">
    <location>
        <begin position="10"/>
        <end position="130"/>
    </location>
</feature>
<evidence type="ECO:0000259" key="2">
    <source>
        <dbReference type="Pfam" id="PF01408"/>
    </source>
</evidence>
<dbReference type="Pfam" id="PF01408">
    <property type="entry name" value="GFO_IDH_MocA"/>
    <property type="match status" value="1"/>
</dbReference>
<dbReference type="PANTHER" id="PTHR43818:SF11">
    <property type="entry name" value="BCDNA.GH03377"/>
    <property type="match status" value="1"/>
</dbReference>
<dbReference type="Gene3D" id="3.40.50.720">
    <property type="entry name" value="NAD(P)-binding Rossmann-like Domain"/>
    <property type="match status" value="1"/>
</dbReference>
<gene>
    <name evidence="4" type="ORF">J2S14_003927</name>
</gene>
<proteinExistence type="predicted"/>
<evidence type="ECO:0000313" key="4">
    <source>
        <dbReference type="EMBL" id="MDQ0345080.1"/>
    </source>
</evidence>
<sequence length="366" mass="39367">MINIITTNKVRIGIIGSGGIAQAHARSYMQMPEVEIIAVADVIQGKAAEFIERLGLTDAKAFDSHLELLELDLDGVSVCTPNVAHHRTSVDALNAGKHVLVEKPLAVTLEQGVEMVQAGKKADKILTVGFQPRYDPNMQAVKQIVQSGQLGNVYYVQTGGGRRRGMPGGTFINKELAGAGAMADIGCYSLDLALNALGYPKPLSVSAFTSNHFGTSPTYHPQAERFEVEDFGVALVRLEGGKVLNFKISWAMHMDSLGPTLFLGTDAGLKLTPAGSGPWSGVWDGGIGSITLFHDIQGHHTESPIPVQQHNLNIFYEKVRDFVVAIKEGKSAPIPGEEILINQAIIDGILRSSELGREVEIEIPEV</sequence>
<name>A0ABU0D9L9_9BACI</name>
<dbReference type="InterPro" id="IPR050463">
    <property type="entry name" value="Gfo/Idh/MocA_oxidrdct_glycsds"/>
</dbReference>
<dbReference type="SUPFAM" id="SSF51735">
    <property type="entry name" value="NAD(P)-binding Rossmann-fold domains"/>
    <property type="match status" value="1"/>
</dbReference>
<comment type="caution">
    <text evidence="4">The sequence shown here is derived from an EMBL/GenBank/DDBJ whole genome shotgun (WGS) entry which is preliminary data.</text>
</comment>